<dbReference type="GO" id="GO:0008967">
    <property type="term" value="F:phosphoglycolate phosphatase activity"/>
    <property type="evidence" value="ECO:0007669"/>
    <property type="project" value="TreeGrafter"/>
</dbReference>
<dbReference type="GO" id="GO:0006281">
    <property type="term" value="P:DNA repair"/>
    <property type="evidence" value="ECO:0007669"/>
    <property type="project" value="TreeGrafter"/>
</dbReference>
<dbReference type="InterPro" id="IPR050155">
    <property type="entry name" value="HAD-like_hydrolase_sf"/>
</dbReference>
<sequence length="221" mass="25373">MAIELVIFDLDGTLIASLEGIQYSMNKILNEHSLPLHSLEEYRLFVGKGLKNLVFESLPENKRSDEDIDYFYKIMMETYDANYDKYMRLYDGVAELLDYLVDNDYKIAVNTNKNHYITQKIAKAYLNDWPFTTIIGSDFGFEKKPDPAAAIHIARQAGVDLKRCLYVGDTGVDIQTAQNAGMTPVSVTWGFRKKQELEPFNPPYWIDKPSELINVIKSLDH</sequence>
<dbReference type="Proteomes" id="UP000184251">
    <property type="component" value="Unassembled WGS sequence"/>
</dbReference>
<dbReference type="SFLD" id="SFLDG01135">
    <property type="entry name" value="C1.5.6:_HAD__Beta-PGM__Phospha"/>
    <property type="match status" value="1"/>
</dbReference>
<dbReference type="Gene3D" id="3.40.50.1000">
    <property type="entry name" value="HAD superfamily/HAD-like"/>
    <property type="match status" value="1"/>
</dbReference>
<gene>
    <name evidence="1" type="ORF">SAMN02746064_01867</name>
</gene>
<protein>
    <submittedName>
        <fullName evidence="1">Phosphoglycolate phosphatase</fullName>
    </submittedName>
</protein>
<dbReference type="AlphaFoldDB" id="A0A1M4YUU2"/>
<dbReference type="InterPro" id="IPR036412">
    <property type="entry name" value="HAD-like_sf"/>
</dbReference>
<name>A0A1M4YUU2_9FIRM</name>
<dbReference type="RefSeq" id="WP_073271331.1">
    <property type="nucleotide sequence ID" value="NZ_FQTU01000014.1"/>
</dbReference>
<dbReference type="SFLD" id="SFLDG01129">
    <property type="entry name" value="C1.5:_HAD__Beta-PGM__Phosphata"/>
    <property type="match status" value="1"/>
</dbReference>
<dbReference type="InterPro" id="IPR023214">
    <property type="entry name" value="HAD_sf"/>
</dbReference>
<keyword evidence="2" id="KW-1185">Reference proteome</keyword>
<dbReference type="SUPFAM" id="SSF56784">
    <property type="entry name" value="HAD-like"/>
    <property type="match status" value="1"/>
</dbReference>
<dbReference type="Gene3D" id="1.10.150.240">
    <property type="entry name" value="Putative phosphatase, domain 2"/>
    <property type="match status" value="1"/>
</dbReference>
<dbReference type="GO" id="GO:0005829">
    <property type="term" value="C:cytosol"/>
    <property type="evidence" value="ECO:0007669"/>
    <property type="project" value="TreeGrafter"/>
</dbReference>
<dbReference type="STRING" id="1120975.SAMN02746064_01867"/>
<proteinExistence type="predicted"/>
<dbReference type="PANTHER" id="PTHR43434:SF1">
    <property type="entry name" value="PHOSPHOGLYCOLATE PHOSPHATASE"/>
    <property type="match status" value="1"/>
</dbReference>
<dbReference type="Pfam" id="PF13419">
    <property type="entry name" value="HAD_2"/>
    <property type="match status" value="1"/>
</dbReference>
<dbReference type="PANTHER" id="PTHR43434">
    <property type="entry name" value="PHOSPHOGLYCOLATE PHOSPHATASE"/>
    <property type="match status" value="1"/>
</dbReference>
<dbReference type="OrthoDB" id="9807630at2"/>
<reference evidence="1 2" key="1">
    <citation type="submission" date="2016-11" db="EMBL/GenBank/DDBJ databases">
        <authorList>
            <person name="Jaros S."/>
            <person name="Januszkiewicz K."/>
            <person name="Wedrychowicz H."/>
        </authorList>
    </citation>
    <scope>NUCLEOTIDE SEQUENCE [LARGE SCALE GENOMIC DNA]</scope>
    <source>
        <strain evidence="1 2">DSM 14828</strain>
    </source>
</reference>
<evidence type="ECO:0000313" key="2">
    <source>
        <dbReference type="Proteomes" id="UP000184251"/>
    </source>
</evidence>
<dbReference type="EMBL" id="FQTU01000014">
    <property type="protein sequence ID" value="SHF09584.1"/>
    <property type="molecule type" value="Genomic_DNA"/>
</dbReference>
<dbReference type="InterPro" id="IPR023198">
    <property type="entry name" value="PGP-like_dom2"/>
</dbReference>
<dbReference type="InterPro" id="IPR041492">
    <property type="entry name" value="HAD_2"/>
</dbReference>
<organism evidence="1 2">
    <name type="scientific">Alkalibacter saccharofermentans DSM 14828</name>
    <dbReference type="NCBI Taxonomy" id="1120975"/>
    <lineage>
        <taxon>Bacteria</taxon>
        <taxon>Bacillati</taxon>
        <taxon>Bacillota</taxon>
        <taxon>Clostridia</taxon>
        <taxon>Eubacteriales</taxon>
        <taxon>Eubacteriaceae</taxon>
        <taxon>Alkalibacter</taxon>
    </lineage>
</organism>
<dbReference type="NCBIfam" id="TIGR01549">
    <property type="entry name" value="HAD-SF-IA-v1"/>
    <property type="match status" value="1"/>
</dbReference>
<dbReference type="SFLD" id="SFLDS00003">
    <property type="entry name" value="Haloacid_Dehalogenase"/>
    <property type="match status" value="1"/>
</dbReference>
<dbReference type="InterPro" id="IPR006439">
    <property type="entry name" value="HAD-SF_hydro_IA"/>
</dbReference>
<accession>A0A1M4YUU2</accession>
<evidence type="ECO:0000313" key="1">
    <source>
        <dbReference type="EMBL" id="SHF09584.1"/>
    </source>
</evidence>